<keyword evidence="8" id="KW-0175">Coiled coil</keyword>
<evidence type="ECO:0000256" key="4">
    <source>
        <dbReference type="ARBA" id="ARBA00022452"/>
    </source>
</evidence>
<keyword evidence="3" id="KW-0813">Transport</keyword>
<proteinExistence type="inferred from homology"/>
<gene>
    <name evidence="9" type="ORF">EZJ43_13180</name>
</gene>
<dbReference type="InterPro" id="IPR003423">
    <property type="entry name" value="OMP_efflux"/>
</dbReference>
<evidence type="ECO:0000313" key="9">
    <source>
        <dbReference type="EMBL" id="TDG35571.1"/>
    </source>
</evidence>
<protein>
    <submittedName>
        <fullName evidence="9">TolC family protein</fullName>
    </submittedName>
</protein>
<keyword evidence="6" id="KW-0472">Membrane</keyword>
<dbReference type="PANTHER" id="PTHR30026:SF23">
    <property type="entry name" value="TO APRF-PUTATIVE OUTER MEMBRANE EFFLUX PROTEIN OR SECRETED ALKALINE PHOSPHATASE-RELATED"/>
    <property type="match status" value="1"/>
</dbReference>
<dbReference type="Gene3D" id="1.20.1600.10">
    <property type="entry name" value="Outer membrane efflux proteins (OEP)"/>
    <property type="match status" value="1"/>
</dbReference>
<dbReference type="EMBL" id="SJCY01000009">
    <property type="protein sequence ID" value="TDG35571.1"/>
    <property type="molecule type" value="Genomic_DNA"/>
</dbReference>
<feature type="coiled-coil region" evidence="8">
    <location>
        <begin position="205"/>
        <end position="232"/>
    </location>
</feature>
<comment type="subcellular location">
    <subcellularLocation>
        <location evidence="1">Cell outer membrane</location>
    </subcellularLocation>
</comment>
<dbReference type="RefSeq" id="WP_133263181.1">
    <property type="nucleotide sequence ID" value="NZ_SJCY01000009.1"/>
</dbReference>
<name>A0A4R5MJ27_9SPHI</name>
<comment type="caution">
    <text evidence="9">The sequence shown here is derived from an EMBL/GenBank/DDBJ whole genome shotgun (WGS) entry which is preliminary data.</text>
</comment>
<evidence type="ECO:0000256" key="3">
    <source>
        <dbReference type="ARBA" id="ARBA00022448"/>
    </source>
</evidence>
<dbReference type="GO" id="GO:0015288">
    <property type="term" value="F:porin activity"/>
    <property type="evidence" value="ECO:0007669"/>
    <property type="project" value="TreeGrafter"/>
</dbReference>
<sequence>MLVYIQNLKFNYLIIIVISLFCVPNVQAQQTVAFKNLQEVLTLAKTKNYTFINANIQNKLAELTKKTALGNVFNPRIPASMQLLDNTKQQVLFLPGEIFGQPGTFRQVTTGQKYSSLINLQPQFELFNLAGIAQIKSAKINQQLTENQNKLNEQNIYNQINTIYFNILSFKAQIEIISQNLASADTILQITQNRFKESVGRKQNVNEAEVNQINLKNNLEQLSINLKIQEESLALFFENSIYPTLTEKVWAYENTMDVLPIKNSLVDKNASLQLQMMQQDIRFAKAQNWPTLSFISSLNWQNLSRDFFYDTNSNTISYNYIGLKLSMNLPTTVTKLANIKNKQFEASILKTNAEHSIKETETKNRALILDYEKAVIQLQNFKKIASLKADTYHKNFNQYQENILSLDDLLISYNNMLNAKLNVVSALANIGFNKSKIDINNKF</sequence>
<accession>A0A4R5MJ27</accession>
<evidence type="ECO:0000256" key="7">
    <source>
        <dbReference type="ARBA" id="ARBA00023237"/>
    </source>
</evidence>
<dbReference type="Proteomes" id="UP000295668">
    <property type="component" value="Unassembled WGS sequence"/>
</dbReference>
<evidence type="ECO:0000256" key="8">
    <source>
        <dbReference type="SAM" id="Coils"/>
    </source>
</evidence>
<comment type="similarity">
    <text evidence="2">Belongs to the outer membrane factor (OMF) (TC 1.B.17) family.</text>
</comment>
<dbReference type="AlphaFoldDB" id="A0A4R5MJ27"/>
<dbReference type="OrthoDB" id="367883at2"/>
<dbReference type="GO" id="GO:0009279">
    <property type="term" value="C:cell outer membrane"/>
    <property type="evidence" value="ECO:0007669"/>
    <property type="project" value="UniProtKB-SubCell"/>
</dbReference>
<evidence type="ECO:0000256" key="2">
    <source>
        <dbReference type="ARBA" id="ARBA00007613"/>
    </source>
</evidence>
<evidence type="ECO:0000256" key="6">
    <source>
        <dbReference type="ARBA" id="ARBA00023136"/>
    </source>
</evidence>
<keyword evidence="10" id="KW-1185">Reference proteome</keyword>
<keyword evidence="5" id="KW-0812">Transmembrane</keyword>
<dbReference type="InterPro" id="IPR051906">
    <property type="entry name" value="TolC-like"/>
</dbReference>
<evidence type="ECO:0000313" key="10">
    <source>
        <dbReference type="Proteomes" id="UP000295668"/>
    </source>
</evidence>
<reference evidence="9 10" key="1">
    <citation type="submission" date="2019-02" db="EMBL/GenBank/DDBJ databases">
        <title>Pedobacter sp. nov., a novel speices isolated from soil of pinguins habitat in Antarcitica.</title>
        <authorList>
            <person name="He R.-H."/>
        </authorList>
    </citation>
    <scope>NUCLEOTIDE SEQUENCE [LARGE SCALE GENOMIC DNA]</scope>
    <source>
        <strain evidence="9 10">E01020</strain>
    </source>
</reference>
<evidence type="ECO:0000256" key="1">
    <source>
        <dbReference type="ARBA" id="ARBA00004442"/>
    </source>
</evidence>
<keyword evidence="7" id="KW-0998">Cell outer membrane</keyword>
<evidence type="ECO:0000256" key="5">
    <source>
        <dbReference type="ARBA" id="ARBA00022692"/>
    </source>
</evidence>
<keyword evidence="4" id="KW-1134">Transmembrane beta strand</keyword>
<organism evidence="9 10">
    <name type="scientific">Pedobacter changchengzhani</name>
    <dbReference type="NCBI Taxonomy" id="2529274"/>
    <lineage>
        <taxon>Bacteria</taxon>
        <taxon>Pseudomonadati</taxon>
        <taxon>Bacteroidota</taxon>
        <taxon>Sphingobacteriia</taxon>
        <taxon>Sphingobacteriales</taxon>
        <taxon>Sphingobacteriaceae</taxon>
        <taxon>Pedobacter</taxon>
    </lineage>
</organism>
<dbReference type="Pfam" id="PF02321">
    <property type="entry name" value="OEP"/>
    <property type="match status" value="1"/>
</dbReference>
<dbReference type="SUPFAM" id="SSF56954">
    <property type="entry name" value="Outer membrane efflux proteins (OEP)"/>
    <property type="match status" value="1"/>
</dbReference>
<dbReference type="GO" id="GO:1990281">
    <property type="term" value="C:efflux pump complex"/>
    <property type="evidence" value="ECO:0007669"/>
    <property type="project" value="TreeGrafter"/>
</dbReference>
<dbReference type="GO" id="GO:0015562">
    <property type="term" value="F:efflux transmembrane transporter activity"/>
    <property type="evidence" value="ECO:0007669"/>
    <property type="project" value="InterPro"/>
</dbReference>
<dbReference type="PANTHER" id="PTHR30026">
    <property type="entry name" value="OUTER MEMBRANE PROTEIN TOLC"/>
    <property type="match status" value="1"/>
</dbReference>